<dbReference type="STRING" id="1245745.A0A0A2VY82"/>
<dbReference type="InterPro" id="IPR013216">
    <property type="entry name" value="Methyltransf_11"/>
</dbReference>
<dbReference type="Gene3D" id="3.40.50.150">
    <property type="entry name" value="Vaccinia Virus protein VP39"/>
    <property type="match status" value="1"/>
</dbReference>
<name>A0A0A2VY82_BEABA</name>
<evidence type="ECO:0000313" key="2">
    <source>
        <dbReference type="EMBL" id="KGQ11342.1"/>
    </source>
</evidence>
<dbReference type="SUPFAM" id="SSF54427">
    <property type="entry name" value="NTF2-like"/>
    <property type="match status" value="1"/>
</dbReference>
<dbReference type="HOGENOM" id="CLU_743911_0_0_1"/>
<dbReference type="Pfam" id="PF07080">
    <property type="entry name" value="DUF1348"/>
    <property type="match status" value="1"/>
</dbReference>
<dbReference type="InterPro" id="IPR009783">
    <property type="entry name" value="DUF1348"/>
</dbReference>
<dbReference type="InterPro" id="IPR032710">
    <property type="entry name" value="NTF2-like_dom_sf"/>
</dbReference>
<evidence type="ECO:0000259" key="1">
    <source>
        <dbReference type="Pfam" id="PF08241"/>
    </source>
</evidence>
<sequence length="372" mass="42688">MTIKPPVPPFTLETAKQKVRLAEDAWNSRDPERVSQVYALNTHWRNRAEFVDGREAVVGFLTRKWQRELDYRLIKEIWAHDGNRIAVRFAYEWHDDSGNWFRSFGNENWEFDEQGLMINRHACINDTPIKESERAFFWPLGRRPDDHPELSLDGAPEWAKVQAMLPPLAGKQVLDLGCGYGWFCRYARDAGAARTVGLDVSTLMLAKAREMTDGPGIEYRREDLSTLRLPANSIDVAYSSLALHYLEDIHPLFATLEQALVPGGKLVFTAEHPIYTAPLEQAWLQDRTGQRSWPVNHYQQEGERLSNWFAEGVKKQHRRLATWINALIESGFVIEKLDEWGPEAEQIALNPALAEEAERPMIFLLAAGKPQR</sequence>
<accession>A0A0A2VY82</accession>
<dbReference type="AlphaFoldDB" id="A0A0A2VY82"/>
<dbReference type="Gene3D" id="3.10.450.50">
    <property type="match status" value="1"/>
</dbReference>
<dbReference type="PANTHER" id="PTHR31757:SF0">
    <property type="entry name" value="SLL0781 PROTEIN"/>
    <property type="match status" value="1"/>
</dbReference>
<dbReference type="Proteomes" id="UP000030106">
    <property type="component" value="Unassembled WGS sequence"/>
</dbReference>
<proteinExistence type="predicted"/>
<dbReference type="SUPFAM" id="SSF53335">
    <property type="entry name" value="S-adenosyl-L-methionine-dependent methyltransferases"/>
    <property type="match status" value="1"/>
</dbReference>
<feature type="domain" description="Methyltransferase type 11" evidence="1">
    <location>
        <begin position="174"/>
        <end position="268"/>
    </location>
</feature>
<dbReference type="PANTHER" id="PTHR31757">
    <property type="entry name" value="SLL0781 PROTEIN"/>
    <property type="match status" value="1"/>
</dbReference>
<dbReference type="InterPro" id="IPR029063">
    <property type="entry name" value="SAM-dependent_MTases_sf"/>
</dbReference>
<organism evidence="2 3">
    <name type="scientific">Beauveria bassiana D1-5</name>
    <dbReference type="NCBI Taxonomy" id="1245745"/>
    <lineage>
        <taxon>Eukaryota</taxon>
        <taxon>Fungi</taxon>
        <taxon>Dikarya</taxon>
        <taxon>Ascomycota</taxon>
        <taxon>Pezizomycotina</taxon>
        <taxon>Sordariomycetes</taxon>
        <taxon>Hypocreomycetidae</taxon>
        <taxon>Hypocreales</taxon>
        <taxon>Cordycipitaceae</taxon>
        <taxon>Beauveria</taxon>
    </lineage>
</organism>
<dbReference type="EMBL" id="ANFO01000226">
    <property type="protein sequence ID" value="KGQ11342.1"/>
    <property type="molecule type" value="Genomic_DNA"/>
</dbReference>
<reference evidence="2 3" key="1">
    <citation type="submission" date="2012-10" db="EMBL/GenBank/DDBJ databases">
        <title>Genome sequencing and analysis of entomopathogenic fungi Beauveria bassiana D1-5.</title>
        <authorList>
            <person name="Li Q."/>
            <person name="Wang L."/>
            <person name="Zhang Z."/>
            <person name="Wang Q."/>
            <person name="Ren J."/>
            <person name="Wang M."/>
            <person name="Xu W."/>
            <person name="Wang J."/>
            <person name="Lu Y."/>
            <person name="Du Q."/>
            <person name="Sun Z."/>
        </authorList>
    </citation>
    <scope>NUCLEOTIDE SEQUENCE [LARGE SCALE GENOMIC DNA]</scope>
    <source>
        <strain evidence="2 3">D1-5</strain>
    </source>
</reference>
<evidence type="ECO:0000313" key="3">
    <source>
        <dbReference type="Proteomes" id="UP000030106"/>
    </source>
</evidence>
<dbReference type="GO" id="GO:0008757">
    <property type="term" value="F:S-adenosylmethionine-dependent methyltransferase activity"/>
    <property type="evidence" value="ECO:0007669"/>
    <property type="project" value="InterPro"/>
</dbReference>
<protein>
    <recommendedName>
        <fullName evidence="1">Methyltransferase type 11 domain-containing protein</fullName>
    </recommendedName>
</protein>
<gene>
    <name evidence="2" type="ORF">BBAD15_g2938</name>
</gene>
<dbReference type="Pfam" id="PF08241">
    <property type="entry name" value="Methyltransf_11"/>
    <property type="match status" value="1"/>
</dbReference>
<dbReference type="CDD" id="cd02440">
    <property type="entry name" value="AdoMet_MTases"/>
    <property type="match status" value="1"/>
</dbReference>
<comment type="caution">
    <text evidence="2">The sequence shown here is derived from an EMBL/GenBank/DDBJ whole genome shotgun (WGS) entry which is preliminary data.</text>
</comment>